<keyword evidence="8" id="KW-0269">Exonuclease</keyword>
<dbReference type="GO" id="GO:0051539">
    <property type="term" value="F:4 iron, 4 sulfur cluster binding"/>
    <property type="evidence" value="ECO:0007669"/>
    <property type="project" value="UniProtKB-KW"/>
</dbReference>
<dbReference type="GO" id="GO:0000724">
    <property type="term" value="P:double-strand break repair via homologous recombination"/>
    <property type="evidence" value="ECO:0007669"/>
    <property type="project" value="InterPro"/>
</dbReference>
<dbReference type="EC" id="3.1.-.-" evidence="15"/>
<evidence type="ECO:0000256" key="8">
    <source>
        <dbReference type="ARBA" id="ARBA00022839"/>
    </source>
</evidence>
<dbReference type="InterPro" id="IPR027417">
    <property type="entry name" value="P-loop_NTPase"/>
</dbReference>
<evidence type="ECO:0000256" key="7">
    <source>
        <dbReference type="ARBA" id="ARBA00022806"/>
    </source>
</evidence>
<proteinExistence type="inferred from homology"/>
<evidence type="ECO:0000313" key="15">
    <source>
        <dbReference type="EMBL" id="MPL58521.1"/>
    </source>
</evidence>
<dbReference type="AlphaFoldDB" id="A0A644SY08"/>
<dbReference type="InterPro" id="IPR011604">
    <property type="entry name" value="PDDEXK-like_dom_sf"/>
</dbReference>
<evidence type="ECO:0000256" key="12">
    <source>
        <dbReference type="ARBA" id="ARBA00023125"/>
    </source>
</evidence>
<dbReference type="NCBIfam" id="TIGR02773">
    <property type="entry name" value="addB_Gpos"/>
    <property type="match status" value="1"/>
</dbReference>
<dbReference type="Pfam" id="PF12705">
    <property type="entry name" value="PDDEXK_1"/>
    <property type="match status" value="1"/>
</dbReference>
<keyword evidence="11" id="KW-0411">Iron-sulfur</keyword>
<keyword evidence="1" id="KW-0004">4Fe-4S</keyword>
<reference evidence="15" key="1">
    <citation type="submission" date="2019-08" db="EMBL/GenBank/DDBJ databases">
        <authorList>
            <person name="Kucharzyk K."/>
            <person name="Murdoch R.W."/>
            <person name="Higgins S."/>
            <person name="Loffler F."/>
        </authorList>
    </citation>
    <scope>NUCLEOTIDE SEQUENCE</scope>
</reference>
<sequence length="1153" mass="129263">MSLRLILGRAGSGKTHLCLEEIRERLREAPEGHPLVLLLPEHATFQVERELAATPGLGGFARAYVVGFRRLAHRVLLDTGGGARPHISELGKRLVLSRLMQEHQNDLKMFHRVSSQRAFAETLAGMIQEFKTYAVSPESLAQTVNSLQASPLSDKLHDLSLLYQDFTQFLAGRYTDPEDSLALLAEKVPQSLLLQGAEVWVDGFTWFNPREMAVLSQMMQTAQTVNITLCLNDAKNPCHEQETALFHRQWLTRRKLIDLAQSRKIEVSETELNSSRRFSRSLLGHVEEQFYSFPPVPFVGEKAGLVLVEAANRRIEVEGIARDIIRLCREEGCRWRDIVILLRDVENYGELVGTVLADYDIPFFSDQHIQPVHHPLAELIRSALETITGNWHYDAVFRCFKTDLFRVSRPEIDELENYVLEFGIRGSRWKNTQPWNFIRKFSLDEDAELGEVALSYLDHINVIRNQAATPLLQFDQQVKQAKTAVQMTEALYSLLLSLNVPDKLEQWAQAAEVDGDLEQAREHRQMWNNVIDLFDQLVEACGDEECLLADYAAVMNDGLEGLKLSLIPPGLDHITVSPLDRTSVANVGAVYLPGVNDGVLPMRGRGEGLLTDAERIKVAAVGLELAPGALADTFAERFMVYTALTRAADYLWVSYALADEEGKGLSPSLVISRLKELAGQQVKALPLEPALGSEKMYIAHPRSSLSALAAGLRLHKSGQAIAGLWWDVYNWALQNSAVKAQLGRALAGLFHHNQEASLPVALAGRLYGPTRKLRGSVTRFESFRACPFRHFSQYGLSLKERAVFKLKAPDLGQFLHAAIKGFGDKMQAAGREWGSVDESEYQSLCEDIVGELAPKLQNEILLSNEQHKNLLKRLTHTVERSVRRLVEFDRASKFKPRALEKSFGRGQGALPPLSYQLPDGTSVEIVGQIDRLDTAEHDGRQYILIIDYKSGGAWLKLVDVYHGLKLQLLTYLLVAQRAAEEILGVSDCQPAGILYYFLKNPTVTASNVLSAEEATKEVNNQLKMPGWTLADPEVARAIDNTLEPKAEFLKLAIKKDGDFYSNCQAYVKTADEFTLLLDHVEKVLVKTAQNIMTGDISISPYVIDRQSPCSFCRYLPVCQFDRLLPENDYRKLPHYDDATMMKVLTEQKRGGEA</sequence>
<evidence type="ECO:0000256" key="13">
    <source>
        <dbReference type="ARBA" id="ARBA00023204"/>
    </source>
</evidence>
<evidence type="ECO:0000256" key="2">
    <source>
        <dbReference type="ARBA" id="ARBA00022722"/>
    </source>
</evidence>
<dbReference type="HAMAP" id="MF_01452">
    <property type="entry name" value="AddB_type1"/>
    <property type="match status" value="1"/>
</dbReference>
<evidence type="ECO:0000256" key="6">
    <source>
        <dbReference type="ARBA" id="ARBA00022801"/>
    </source>
</evidence>
<dbReference type="GO" id="GO:0005524">
    <property type="term" value="F:ATP binding"/>
    <property type="evidence" value="ECO:0007669"/>
    <property type="project" value="UniProtKB-KW"/>
</dbReference>
<dbReference type="GO" id="GO:0004386">
    <property type="term" value="F:helicase activity"/>
    <property type="evidence" value="ECO:0007669"/>
    <property type="project" value="UniProtKB-KW"/>
</dbReference>
<dbReference type="PROSITE" id="PS51217">
    <property type="entry name" value="UVRD_HELICASE_CTER"/>
    <property type="match status" value="1"/>
</dbReference>
<protein>
    <submittedName>
        <fullName evidence="15">ATP-dependent helicase/deoxyribonuclease subunit B</fullName>
        <ecNumber evidence="15">3.1.-.-</ecNumber>
    </submittedName>
</protein>
<keyword evidence="7 15" id="KW-0347">Helicase</keyword>
<keyword evidence="13" id="KW-0234">DNA repair</keyword>
<evidence type="ECO:0000256" key="3">
    <source>
        <dbReference type="ARBA" id="ARBA00022723"/>
    </source>
</evidence>
<dbReference type="InterPro" id="IPR049035">
    <property type="entry name" value="ADDB_N"/>
</dbReference>
<evidence type="ECO:0000256" key="5">
    <source>
        <dbReference type="ARBA" id="ARBA00022763"/>
    </source>
</evidence>
<keyword evidence="6 15" id="KW-0378">Hydrolase</keyword>
<dbReference type="GO" id="GO:0003677">
    <property type="term" value="F:DNA binding"/>
    <property type="evidence" value="ECO:0007669"/>
    <property type="project" value="UniProtKB-KW"/>
</dbReference>
<dbReference type="InterPro" id="IPR014017">
    <property type="entry name" value="DNA_helicase_UvrD-like_C"/>
</dbReference>
<keyword evidence="9" id="KW-0067">ATP-binding</keyword>
<evidence type="ECO:0000256" key="4">
    <source>
        <dbReference type="ARBA" id="ARBA00022741"/>
    </source>
</evidence>
<dbReference type="InterPro" id="IPR038726">
    <property type="entry name" value="PDDEXK_AddAB-type"/>
</dbReference>
<evidence type="ECO:0000259" key="14">
    <source>
        <dbReference type="PROSITE" id="PS51217"/>
    </source>
</evidence>
<accession>A0A644SY08</accession>
<feature type="domain" description="UvrD-like helicase C-terminal" evidence="14">
    <location>
        <begin position="273"/>
        <end position="572"/>
    </location>
</feature>
<comment type="caution">
    <text evidence="15">The sequence shown here is derived from an EMBL/GenBank/DDBJ whole genome shotgun (WGS) entry which is preliminary data.</text>
</comment>
<organism evidence="15">
    <name type="scientific">bioreactor metagenome</name>
    <dbReference type="NCBI Taxonomy" id="1076179"/>
    <lineage>
        <taxon>unclassified sequences</taxon>
        <taxon>metagenomes</taxon>
        <taxon>ecological metagenomes</taxon>
    </lineage>
</organism>
<gene>
    <name evidence="15" type="primary">addB_1</name>
    <name evidence="15" type="ORF">SDC9_04055</name>
</gene>
<evidence type="ECO:0000256" key="10">
    <source>
        <dbReference type="ARBA" id="ARBA00023004"/>
    </source>
</evidence>
<evidence type="ECO:0000256" key="11">
    <source>
        <dbReference type="ARBA" id="ARBA00023014"/>
    </source>
</evidence>
<dbReference type="GO" id="GO:0004527">
    <property type="term" value="F:exonuclease activity"/>
    <property type="evidence" value="ECO:0007669"/>
    <property type="project" value="UniProtKB-KW"/>
</dbReference>
<evidence type="ECO:0000256" key="1">
    <source>
        <dbReference type="ARBA" id="ARBA00022485"/>
    </source>
</evidence>
<evidence type="ECO:0000256" key="9">
    <source>
        <dbReference type="ARBA" id="ARBA00022840"/>
    </source>
</evidence>
<dbReference type="Gene3D" id="3.90.320.10">
    <property type="match status" value="1"/>
</dbReference>
<dbReference type="Gene3D" id="6.10.140.1030">
    <property type="match status" value="1"/>
</dbReference>
<keyword evidence="2" id="KW-0540">Nuclease</keyword>
<name>A0A644SY08_9ZZZZ</name>
<keyword evidence="3" id="KW-0479">Metal-binding</keyword>
<dbReference type="EMBL" id="VSSQ01000007">
    <property type="protein sequence ID" value="MPL58521.1"/>
    <property type="molecule type" value="Genomic_DNA"/>
</dbReference>
<dbReference type="SUPFAM" id="SSF52540">
    <property type="entry name" value="P-loop containing nucleoside triphosphate hydrolases"/>
    <property type="match status" value="1"/>
</dbReference>
<keyword evidence="10" id="KW-0408">Iron</keyword>
<dbReference type="GO" id="GO:0046872">
    <property type="term" value="F:metal ion binding"/>
    <property type="evidence" value="ECO:0007669"/>
    <property type="project" value="UniProtKB-KW"/>
</dbReference>
<dbReference type="PANTHER" id="PTHR30591:SF1">
    <property type="entry name" value="RECBCD ENZYME SUBUNIT RECC"/>
    <property type="match status" value="1"/>
</dbReference>
<keyword evidence="5" id="KW-0227">DNA damage</keyword>
<dbReference type="InterPro" id="IPR014140">
    <property type="entry name" value="DNA_helicase_suAddB"/>
</dbReference>
<dbReference type="Pfam" id="PF21445">
    <property type="entry name" value="ADDB_N"/>
    <property type="match status" value="1"/>
</dbReference>
<keyword evidence="12" id="KW-0238">DNA-binding</keyword>
<dbReference type="PANTHER" id="PTHR30591">
    <property type="entry name" value="RECBCD ENZYME SUBUNIT RECC"/>
    <property type="match status" value="1"/>
</dbReference>
<dbReference type="Gene3D" id="3.40.50.300">
    <property type="entry name" value="P-loop containing nucleotide triphosphate hydrolases"/>
    <property type="match status" value="3"/>
</dbReference>
<keyword evidence="4" id="KW-0547">Nucleotide-binding</keyword>